<protein>
    <submittedName>
        <fullName evidence="4">Retrovirus-related pol polyprotein from transposon TNT 1-94</fullName>
    </submittedName>
</protein>
<feature type="compositionally biased region" description="Low complexity" evidence="2">
    <location>
        <begin position="510"/>
        <end position="526"/>
    </location>
</feature>
<dbReference type="EMBL" id="BQNB010016692">
    <property type="protein sequence ID" value="GJT54666.1"/>
    <property type="molecule type" value="Genomic_DNA"/>
</dbReference>
<evidence type="ECO:0000259" key="3">
    <source>
        <dbReference type="PROSITE" id="PS50994"/>
    </source>
</evidence>
<dbReference type="InterPro" id="IPR012337">
    <property type="entry name" value="RNaseH-like_sf"/>
</dbReference>
<sequence length="526" mass="59436">MTGNLSLLCNFVEKYMGTVHFGNDQFAPILGYGDLVQGNITINRVYYVEGLNHNLFSVGQFCDADLEVAFWKSTCFVRDLQGNDLLTGNRGSDLYTISLQETTSSTPICFMAKASPTQAWLWHRRLSHLNFDYINLLSKKDIVIGLPKLKYVKDQLCSSCEVSKAKRSSFKTKVVPSSKGRLNLLHMDLCGPMRVESINGKKYILVIVDDYSRYTWTLFLRSKDETPEVLKDFLKMIQRNLQAQVITVRTDRGTKFLNKTLHAYFKEEGIEHQTSTPRTPEQNGVVERRNRTLVEAARTMLSASKLPLFFWAEAIATACYTQNRSIIIPTHEKTAYHIINDRKPSIRHLHIFGCTCYLTRDGENLDKMKEKGDPCILVGYSTQSKGYRVYNKRTRLIVESIHIKFDEIKEMTETSVDNNTSGLVLQRQKASDYDNSGPAPQLQNVSPSADTTAPSQQELDLLFGPLYDEFFTAGTSSVNKSSSPTDNSKQQDTPPITNIQSSTEPTTPTNVNAEENNDNQAADTQF</sequence>
<dbReference type="PANTHER" id="PTHR42648">
    <property type="entry name" value="TRANSPOSASE, PUTATIVE-RELATED"/>
    <property type="match status" value="1"/>
</dbReference>
<reference evidence="4" key="1">
    <citation type="journal article" date="2022" name="Int. J. Mol. Sci.">
        <title>Draft Genome of Tanacetum Coccineum: Genomic Comparison of Closely Related Tanacetum-Family Plants.</title>
        <authorList>
            <person name="Yamashiro T."/>
            <person name="Shiraishi A."/>
            <person name="Nakayama K."/>
            <person name="Satake H."/>
        </authorList>
    </citation>
    <scope>NUCLEOTIDE SEQUENCE</scope>
</reference>
<feature type="compositionally biased region" description="Polar residues" evidence="2">
    <location>
        <begin position="475"/>
        <end position="509"/>
    </location>
</feature>
<dbReference type="InterPro" id="IPR001584">
    <property type="entry name" value="Integrase_cat-core"/>
</dbReference>
<dbReference type="InterPro" id="IPR036397">
    <property type="entry name" value="RNaseH_sf"/>
</dbReference>
<dbReference type="PANTHER" id="PTHR42648:SF18">
    <property type="entry name" value="RETROTRANSPOSON, UNCLASSIFIED-LIKE PROTEIN"/>
    <property type="match status" value="1"/>
</dbReference>
<feature type="region of interest" description="Disordered" evidence="2">
    <location>
        <begin position="475"/>
        <end position="526"/>
    </location>
</feature>
<evidence type="ECO:0000256" key="1">
    <source>
        <dbReference type="ARBA" id="ARBA00022670"/>
    </source>
</evidence>
<evidence type="ECO:0000313" key="4">
    <source>
        <dbReference type="EMBL" id="GJT54666.1"/>
    </source>
</evidence>
<comment type="caution">
    <text evidence="4">The sequence shown here is derived from an EMBL/GenBank/DDBJ whole genome shotgun (WGS) entry which is preliminary data.</text>
</comment>
<organism evidence="4 5">
    <name type="scientific">Tanacetum coccineum</name>
    <dbReference type="NCBI Taxonomy" id="301880"/>
    <lineage>
        <taxon>Eukaryota</taxon>
        <taxon>Viridiplantae</taxon>
        <taxon>Streptophyta</taxon>
        <taxon>Embryophyta</taxon>
        <taxon>Tracheophyta</taxon>
        <taxon>Spermatophyta</taxon>
        <taxon>Magnoliopsida</taxon>
        <taxon>eudicotyledons</taxon>
        <taxon>Gunneridae</taxon>
        <taxon>Pentapetalae</taxon>
        <taxon>asterids</taxon>
        <taxon>campanulids</taxon>
        <taxon>Asterales</taxon>
        <taxon>Asteraceae</taxon>
        <taxon>Asteroideae</taxon>
        <taxon>Anthemideae</taxon>
        <taxon>Anthemidinae</taxon>
        <taxon>Tanacetum</taxon>
    </lineage>
</organism>
<dbReference type="Pfam" id="PF00665">
    <property type="entry name" value="rve"/>
    <property type="match status" value="1"/>
</dbReference>
<dbReference type="SUPFAM" id="SSF53098">
    <property type="entry name" value="Ribonuclease H-like"/>
    <property type="match status" value="1"/>
</dbReference>
<dbReference type="InterPro" id="IPR054722">
    <property type="entry name" value="PolX-like_BBD"/>
</dbReference>
<dbReference type="InterPro" id="IPR057670">
    <property type="entry name" value="SH3_retrovirus"/>
</dbReference>
<dbReference type="PROSITE" id="PS50994">
    <property type="entry name" value="INTEGRASE"/>
    <property type="match status" value="1"/>
</dbReference>
<proteinExistence type="predicted"/>
<keyword evidence="5" id="KW-1185">Reference proteome</keyword>
<evidence type="ECO:0000256" key="2">
    <source>
        <dbReference type="SAM" id="MobiDB-lite"/>
    </source>
</evidence>
<dbReference type="Pfam" id="PF22936">
    <property type="entry name" value="Pol_BBD"/>
    <property type="match status" value="1"/>
</dbReference>
<dbReference type="Gene3D" id="3.30.420.10">
    <property type="entry name" value="Ribonuclease H-like superfamily/Ribonuclease H"/>
    <property type="match status" value="1"/>
</dbReference>
<dbReference type="InterPro" id="IPR025724">
    <property type="entry name" value="GAG-pre-integrase_dom"/>
</dbReference>
<dbReference type="Proteomes" id="UP001151760">
    <property type="component" value="Unassembled WGS sequence"/>
</dbReference>
<dbReference type="Pfam" id="PF13976">
    <property type="entry name" value="gag_pre-integrs"/>
    <property type="match status" value="1"/>
</dbReference>
<evidence type="ECO:0000313" key="5">
    <source>
        <dbReference type="Proteomes" id="UP001151760"/>
    </source>
</evidence>
<dbReference type="Pfam" id="PF25597">
    <property type="entry name" value="SH3_retrovirus"/>
    <property type="match status" value="1"/>
</dbReference>
<feature type="region of interest" description="Disordered" evidence="2">
    <location>
        <begin position="428"/>
        <end position="454"/>
    </location>
</feature>
<feature type="domain" description="Integrase catalytic" evidence="3">
    <location>
        <begin position="172"/>
        <end position="352"/>
    </location>
</feature>
<dbReference type="InterPro" id="IPR039537">
    <property type="entry name" value="Retrotran_Ty1/copia-like"/>
</dbReference>
<keyword evidence="1" id="KW-0645">Protease</keyword>
<gene>
    <name evidence="4" type="ORF">Tco_0989720</name>
</gene>
<feature type="compositionally biased region" description="Polar residues" evidence="2">
    <location>
        <begin position="441"/>
        <end position="454"/>
    </location>
</feature>
<reference evidence="4" key="2">
    <citation type="submission" date="2022-01" db="EMBL/GenBank/DDBJ databases">
        <authorList>
            <person name="Yamashiro T."/>
            <person name="Shiraishi A."/>
            <person name="Satake H."/>
            <person name="Nakayama K."/>
        </authorList>
    </citation>
    <scope>NUCLEOTIDE SEQUENCE</scope>
</reference>
<name>A0ABQ5EUF6_9ASTR</name>
<keyword evidence="1" id="KW-0378">Hydrolase</keyword>
<accession>A0ABQ5EUF6</accession>